<dbReference type="EMBL" id="OC337606">
    <property type="protein sequence ID" value="CAD7418459.1"/>
    <property type="molecule type" value="Genomic_DNA"/>
</dbReference>
<evidence type="ECO:0000313" key="2">
    <source>
        <dbReference type="EMBL" id="CAD7418459.1"/>
    </source>
</evidence>
<sequence>MHVLNIQIARQQAESKEGKGGGSVRPSLKSQMDVRMRNSKLPYLLFPNL</sequence>
<proteinExistence type="predicted"/>
<evidence type="ECO:0000256" key="1">
    <source>
        <dbReference type="SAM" id="MobiDB-lite"/>
    </source>
</evidence>
<accession>A0A7R9DRW5</accession>
<gene>
    <name evidence="2" type="ORF">TCEB3V08_LOCUS13354</name>
</gene>
<organism evidence="2">
    <name type="scientific">Timema cristinae</name>
    <name type="common">Walking stick</name>
    <dbReference type="NCBI Taxonomy" id="61476"/>
    <lineage>
        <taxon>Eukaryota</taxon>
        <taxon>Metazoa</taxon>
        <taxon>Ecdysozoa</taxon>
        <taxon>Arthropoda</taxon>
        <taxon>Hexapoda</taxon>
        <taxon>Insecta</taxon>
        <taxon>Pterygota</taxon>
        <taxon>Neoptera</taxon>
        <taxon>Polyneoptera</taxon>
        <taxon>Phasmatodea</taxon>
        <taxon>Timematodea</taxon>
        <taxon>Timematoidea</taxon>
        <taxon>Timematidae</taxon>
        <taxon>Timema</taxon>
    </lineage>
</organism>
<feature type="region of interest" description="Disordered" evidence="1">
    <location>
        <begin position="1"/>
        <end position="32"/>
    </location>
</feature>
<reference evidence="2" key="1">
    <citation type="submission" date="2020-11" db="EMBL/GenBank/DDBJ databases">
        <authorList>
            <person name="Tran Van P."/>
        </authorList>
    </citation>
    <scope>NUCLEOTIDE SEQUENCE</scope>
</reference>
<dbReference type="AlphaFoldDB" id="A0A7R9DRW5"/>
<name>A0A7R9DRW5_TIMCR</name>
<protein>
    <submittedName>
        <fullName evidence="2">Uncharacterized protein</fullName>
    </submittedName>
</protein>